<proteinExistence type="inferred from homology"/>
<keyword evidence="2" id="KW-0805">Transcription regulation</keyword>
<dbReference type="EMBL" id="JAPFFJ010000006">
    <property type="protein sequence ID" value="KAJ6424548.1"/>
    <property type="molecule type" value="Genomic_DNA"/>
</dbReference>
<evidence type="ECO:0000256" key="1">
    <source>
        <dbReference type="ARBA" id="ARBA00004123"/>
    </source>
</evidence>
<comment type="similarity">
    <text evidence="5">Belongs to the GRAS family.</text>
</comment>
<comment type="subcellular location">
    <subcellularLocation>
        <location evidence="1">Nucleus</location>
    </subcellularLocation>
</comment>
<keyword evidence="3" id="KW-0804">Transcription</keyword>
<dbReference type="Pfam" id="PF03514">
    <property type="entry name" value="GRAS"/>
    <property type="match status" value="1"/>
</dbReference>
<sequence length="160" mass="18077">MNQRFALVTANSVIVEALPEDADTVHTFDFQGVQWPPMIEDLARRRTRMVRLIAINSPVCMNMGQIFGLRLKVKEMDKEALVGEMKKTKERGSKSTNSNTCIRFPSPPPPPPRTLYEWDAFGTLLLATVACGRKNAVTASTRVQKPRVWDLFGPQNMERT</sequence>
<evidence type="ECO:0000256" key="5">
    <source>
        <dbReference type="PROSITE-ProRule" id="PRU01191"/>
    </source>
</evidence>
<accession>A0AAD6KJV9</accession>
<evidence type="ECO:0000256" key="2">
    <source>
        <dbReference type="ARBA" id="ARBA00023015"/>
    </source>
</evidence>
<dbReference type="GO" id="GO:0005634">
    <property type="term" value="C:nucleus"/>
    <property type="evidence" value="ECO:0007669"/>
    <property type="project" value="UniProtKB-SubCell"/>
</dbReference>
<name>A0AAD6KJV9_9ROSI</name>
<feature type="region of interest" description="Disordered" evidence="6">
    <location>
        <begin position="86"/>
        <end position="109"/>
    </location>
</feature>
<evidence type="ECO:0000313" key="8">
    <source>
        <dbReference type="Proteomes" id="UP001162972"/>
    </source>
</evidence>
<comment type="caution">
    <text evidence="5">Lacks conserved residue(s) required for the propagation of feature annotation.</text>
</comment>
<dbReference type="InterPro" id="IPR005202">
    <property type="entry name" value="TF_GRAS"/>
</dbReference>
<keyword evidence="8" id="KW-1185">Reference proteome</keyword>
<dbReference type="PROSITE" id="PS50985">
    <property type="entry name" value="GRAS"/>
    <property type="match status" value="1"/>
</dbReference>
<dbReference type="AlphaFoldDB" id="A0AAD6KJV9"/>
<evidence type="ECO:0000256" key="3">
    <source>
        <dbReference type="ARBA" id="ARBA00023163"/>
    </source>
</evidence>
<reference evidence="7 8" key="1">
    <citation type="journal article" date="2023" name="Int. J. Mol. Sci.">
        <title>De Novo Assembly and Annotation of 11 Diverse Shrub Willow (Salix) Genomes Reveals Novel Gene Organization in Sex-Linked Regions.</title>
        <authorList>
            <person name="Hyden B."/>
            <person name="Feng K."/>
            <person name="Yates T.B."/>
            <person name="Jawdy S."/>
            <person name="Cereghino C."/>
            <person name="Smart L.B."/>
            <person name="Muchero W."/>
        </authorList>
    </citation>
    <scope>NUCLEOTIDE SEQUENCE [LARGE SCALE GENOMIC DNA]</scope>
    <source>
        <tissue evidence="7">Shoot tip</tissue>
    </source>
</reference>
<gene>
    <name evidence="7" type="ORF">OIU84_025347</name>
</gene>
<comment type="caution">
    <text evidence="7">The sequence shown here is derived from an EMBL/GenBank/DDBJ whole genome shotgun (WGS) entry which is preliminary data.</text>
</comment>
<protein>
    <submittedName>
        <fullName evidence="7">Uncharacterized protein</fullName>
    </submittedName>
</protein>
<evidence type="ECO:0000256" key="6">
    <source>
        <dbReference type="SAM" id="MobiDB-lite"/>
    </source>
</evidence>
<dbReference type="Proteomes" id="UP001162972">
    <property type="component" value="Chromosome 16"/>
</dbReference>
<evidence type="ECO:0000313" key="7">
    <source>
        <dbReference type="EMBL" id="KAJ6424548.1"/>
    </source>
</evidence>
<organism evidence="7 8">
    <name type="scientific">Salix udensis</name>
    <dbReference type="NCBI Taxonomy" id="889485"/>
    <lineage>
        <taxon>Eukaryota</taxon>
        <taxon>Viridiplantae</taxon>
        <taxon>Streptophyta</taxon>
        <taxon>Embryophyta</taxon>
        <taxon>Tracheophyta</taxon>
        <taxon>Spermatophyta</taxon>
        <taxon>Magnoliopsida</taxon>
        <taxon>eudicotyledons</taxon>
        <taxon>Gunneridae</taxon>
        <taxon>Pentapetalae</taxon>
        <taxon>rosids</taxon>
        <taxon>fabids</taxon>
        <taxon>Malpighiales</taxon>
        <taxon>Salicaceae</taxon>
        <taxon>Saliceae</taxon>
        <taxon>Salix</taxon>
    </lineage>
</organism>
<keyword evidence="4" id="KW-0539">Nucleus</keyword>
<feature type="region of interest" description="SAW" evidence="5">
    <location>
        <begin position="130"/>
        <end position="160"/>
    </location>
</feature>
<evidence type="ECO:0000256" key="4">
    <source>
        <dbReference type="ARBA" id="ARBA00023242"/>
    </source>
</evidence>